<reference evidence="2" key="1">
    <citation type="submission" date="2023-08" db="EMBL/GenBank/DDBJ databases">
        <title>Pelteobagrus vachellii genome.</title>
        <authorList>
            <person name="Liu H."/>
        </authorList>
    </citation>
    <scope>NUCLEOTIDE SEQUENCE</scope>
    <source>
        <strain evidence="2">PRFRI_2022a</strain>
        <tissue evidence="2">Muscle</tissue>
    </source>
</reference>
<keyword evidence="1" id="KW-0812">Transmembrane</keyword>
<keyword evidence="1" id="KW-0472">Membrane</keyword>
<name>A0AA88LZ08_TACVA</name>
<dbReference type="EMBL" id="JAVHJS010000019">
    <property type="protein sequence ID" value="KAK2827017.1"/>
    <property type="molecule type" value="Genomic_DNA"/>
</dbReference>
<sequence>MTSNVLQSLHKDTTNQKMRTAALLGLPWYMRETPSKFMRICEPSDPEEDVIKAVVIGILVVVENVMEPLPAFYNDVALVIEEEVLMHHLTDIPNAFLNLMGLVYALNLDYPKELKFTFEAIQRLFIELDQTLLFICCTGLNFKSIVVFRSHCFKWEIGILEIFFQGFLVSLYCFIFPCFFL</sequence>
<evidence type="ECO:0000313" key="2">
    <source>
        <dbReference type="EMBL" id="KAK2827017.1"/>
    </source>
</evidence>
<feature type="transmembrane region" description="Helical" evidence="1">
    <location>
        <begin position="162"/>
        <end position="180"/>
    </location>
</feature>
<comment type="caution">
    <text evidence="2">The sequence shown here is derived from an EMBL/GenBank/DDBJ whole genome shotgun (WGS) entry which is preliminary data.</text>
</comment>
<gene>
    <name evidence="2" type="ORF">Q7C36_017943</name>
</gene>
<protein>
    <submittedName>
        <fullName evidence="2">Uncharacterized protein</fullName>
    </submittedName>
</protein>
<evidence type="ECO:0000256" key="1">
    <source>
        <dbReference type="SAM" id="Phobius"/>
    </source>
</evidence>
<keyword evidence="3" id="KW-1185">Reference proteome</keyword>
<keyword evidence="1" id="KW-1133">Transmembrane helix</keyword>
<proteinExistence type="predicted"/>
<organism evidence="2 3">
    <name type="scientific">Tachysurus vachellii</name>
    <name type="common">Darkbarbel catfish</name>
    <name type="synonym">Pelteobagrus vachellii</name>
    <dbReference type="NCBI Taxonomy" id="175792"/>
    <lineage>
        <taxon>Eukaryota</taxon>
        <taxon>Metazoa</taxon>
        <taxon>Chordata</taxon>
        <taxon>Craniata</taxon>
        <taxon>Vertebrata</taxon>
        <taxon>Euteleostomi</taxon>
        <taxon>Actinopterygii</taxon>
        <taxon>Neopterygii</taxon>
        <taxon>Teleostei</taxon>
        <taxon>Ostariophysi</taxon>
        <taxon>Siluriformes</taxon>
        <taxon>Bagridae</taxon>
        <taxon>Tachysurus</taxon>
    </lineage>
</organism>
<accession>A0AA88LZ08</accession>
<dbReference type="Proteomes" id="UP001187315">
    <property type="component" value="Unassembled WGS sequence"/>
</dbReference>
<dbReference type="AlphaFoldDB" id="A0AA88LZ08"/>
<evidence type="ECO:0000313" key="3">
    <source>
        <dbReference type="Proteomes" id="UP001187315"/>
    </source>
</evidence>